<feature type="compositionally biased region" description="Pro residues" evidence="1">
    <location>
        <begin position="37"/>
        <end position="60"/>
    </location>
</feature>
<proteinExistence type="predicted"/>
<evidence type="ECO:0000313" key="4">
    <source>
        <dbReference type="Proteomes" id="UP000199323"/>
    </source>
</evidence>
<feature type="compositionally biased region" description="Low complexity" evidence="1">
    <location>
        <begin position="20"/>
        <end position="36"/>
    </location>
</feature>
<feature type="transmembrane region" description="Helical" evidence="2">
    <location>
        <begin position="127"/>
        <end position="149"/>
    </location>
</feature>
<feature type="compositionally biased region" description="Basic and acidic residues" evidence="1">
    <location>
        <begin position="152"/>
        <end position="162"/>
    </location>
</feature>
<reference evidence="4" key="1">
    <citation type="submission" date="2016-10" db="EMBL/GenBank/DDBJ databases">
        <authorList>
            <person name="Varghese N."/>
            <person name="Submissions S."/>
        </authorList>
    </citation>
    <scope>NUCLEOTIDE SEQUENCE [LARGE SCALE GENOMIC DNA]</scope>
    <source>
        <strain evidence="4">CGMCC 4.3510</strain>
    </source>
</reference>
<keyword evidence="2" id="KW-0472">Membrane</keyword>
<dbReference type="Proteomes" id="UP000199323">
    <property type="component" value="Unassembled WGS sequence"/>
</dbReference>
<dbReference type="STRING" id="380248.SAMN05216251_102477"/>
<dbReference type="AlphaFoldDB" id="A0A1I1ZN45"/>
<organism evidence="3 4">
    <name type="scientific">Actinacidiphila alni</name>
    <dbReference type="NCBI Taxonomy" id="380248"/>
    <lineage>
        <taxon>Bacteria</taxon>
        <taxon>Bacillati</taxon>
        <taxon>Actinomycetota</taxon>
        <taxon>Actinomycetes</taxon>
        <taxon>Kitasatosporales</taxon>
        <taxon>Streptomycetaceae</taxon>
        <taxon>Actinacidiphila</taxon>
    </lineage>
</organism>
<feature type="compositionally biased region" description="Low complexity" evidence="1">
    <location>
        <begin position="166"/>
        <end position="200"/>
    </location>
</feature>
<feature type="compositionally biased region" description="Low complexity" evidence="1">
    <location>
        <begin position="78"/>
        <end position="93"/>
    </location>
</feature>
<keyword evidence="2" id="KW-1133">Transmembrane helix</keyword>
<evidence type="ECO:0000256" key="2">
    <source>
        <dbReference type="SAM" id="Phobius"/>
    </source>
</evidence>
<feature type="compositionally biased region" description="Pro residues" evidence="1">
    <location>
        <begin position="94"/>
        <end position="107"/>
    </location>
</feature>
<dbReference type="EMBL" id="FONG01000002">
    <property type="protein sequence ID" value="SFE31780.1"/>
    <property type="molecule type" value="Genomic_DNA"/>
</dbReference>
<name>A0A1I1ZN45_9ACTN</name>
<dbReference type="OrthoDB" id="3874183at2"/>
<evidence type="ECO:0000256" key="1">
    <source>
        <dbReference type="SAM" id="MobiDB-lite"/>
    </source>
</evidence>
<gene>
    <name evidence="3" type="ORF">SAMN05216251_102477</name>
</gene>
<evidence type="ECO:0000313" key="3">
    <source>
        <dbReference type="EMBL" id="SFE31780.1"/>
    </source>
</evidence>
<dbReference type="RefSeq" id="WP_093712119.1">
    <property type="nucleotide sequence ID" value="NZ_FONG01000002.1"/>
</dbReference>
<keyword evidence="4" id="KW-1185">Reference proteome</keyword>
<sequence length="353" mass="36692">MSTPTGPQDPRIPHQNGAVPQADRQQTQPAQQQPAQAPRPQPQPYGQQPPPAQPQAPQPQAPQQQAQPGYGFPPTQYPQPVQQGYPYEIRPGVPQVPQPQPYVPNPNEPDWSALADQNVAERKRKRLMIIGGASVVVIALAVGAALLFAGGSDKKDDGKQIADKQTSAPAVSPTGSASGSPTGTPSGSPTGTPTGSPTPTLQGSDLFTAKTLTVDGQSFARKATSHRTPCWKSTQGGLGPILDKNKCTQIVLATYVSGKDSVSVGVLVFPTAAQAGEVNAGFKGKLIPLTGQPGIPNFCKQVPCAVTHAVHGRYVYTTLAGPNDGKAGNKDAHSVAAGHGIAGYTLSRLLDLD</sequence>
<accession>A0A1I1ZN45</accession>
<protein>
    <submittedName>
        <fullName evidence="3">Uncharacterized protein</fullName>
    </submittedName>
</protein>
<feature type="region of interest" description="Disordered" evidence="1">
    <location>
        <begin position="1"/>
        <end position="110"/>
    </location>
</feature>
<keyword evidence="2" id="KW-0812">Transmembrane</keyword>
<feature type="region of interest" description="Disordered" evidence="1">
    <location>
        <begin position="151"/>
        <end position="204"/>
    </location>
</feature>